<evidence type="ECO:0000313" key="1">
    <source>
        <dbReference type="EMBL" id="SSA45522.1"/>
    </source>
</evidence>
<evidence type="ECO:0008006" key="3">
    <source>
        <dbReference type="Google" id="ProtNLM"/>
    </source>
</evidence>
<evidence type="ECO:0000313" key="2">
    <source>
        <dbReference type="Proteomes" id="UP000250222"/>
    </source>
</evidence>
<dbReference type="EMBL" id="UETB01000014">
    <property type="protein sequence ID" value="SSA45522.1"/>
    <property type="molecule type" value="Genomic_DNA"/>
</dbReference>
<dbReference type="OrthoDB" id="3826640at2"/>
<gene>
    <name evidence="1" type="ORF">SAMN05216184_11447</name>
</gene>
<dbReference type="AlphaFoldDB" id="A0A2Y9C048"/>
<reference evidence="1 2" key="1">
    <citation type="submission" date="2016-10" db="EMBL/GenBank/DDBJ databases">
        <authorList>
            <person name="Cai Z."/>
        </authorList>
    </citation>
    <scope>NUCLEOTIDE SEQUENCE [LARGE SCALE GENOMIC DNA]</scope>
    <source>
        <strain evidence="1 2">CGMCC 1.10826</strain>
    </source>
</reference>
<proteinExistence type="predicted"/>
<name>A0A2Y9C048_9MICO</name>
<dbReference type="RefSeq" id="WP_146237577.1">
    <property type="nucleotide sequence ID" value="NZ_QKLZ01000014.1"/>
</dbReference>
<protein>
    <recommendedName>
        <fullName evidence="3">Alternate signal-mediated exported protein, RER_14450 family</fullName>
    </recommendedName>
</protein>
<keyword evidence="2" id="KW-1185">Reference proteome</keyword>
<accession>A0A2Y9C048</accession>
<sequence>MASTSSTSRSARYARWLAVPVGLVVSAVLIWQASYAAFIDTTENAGNSWTAGSVTITDNDEGAAMFTAANLVPGSDESQEITVTYEGTANAKVKVYGAGFQVLAPTADGQSLEPVSTTGTTLADNIEITIEGSEGGTFVAGSSGELFTGTLAEFATSHAKANTPMHYDVAGESNRQGTFRFTYRVKDDAPSSVQGQQVRLDFVAEATSTR</sequence>
<organism evidence="1 2">
    <name type="scientific">Georgenia satyanarayanai</name>
    <dbReference type="NCBI Taxonomy" id="860221"/>
    <lineage>
        <taxon>Bacteria</taxon>
        <taxon>Bacillati</taxon>
        <taxon>Actinomycetota</taxon>
        <taxon>Actinomycetes</taxon>
        <taxon>Micrococcales</taxon>
        <taxon>Bogoriellaceae</taxon>
        <taxon>Georgenia</taxon>
    </lineage>
</organism>
<dbReference type="Proteomes" id="UP000250222">
    <property type="component" value="Unassembled WGS sequence"/>
</dbReference>